<dbReference type="EMBL" id="CCMZ01000045">
    <property type="protein sequence ID" value="CDX25112.1"/>
    <property type="molecule type" value="Genomic_DNA"/>
</dbReference>
<organism evidence="2 3">
    <name type="scientific">Mesorhizobium plurifarium</name>
    <dbReference type="NCBI Taxonomy" id="69974"/>
    <lineage>
        <taxon>Bacteria</taxon>
        <taxon>Pseudomonadati</taxon>
        <taxon>Pseudomonadota</taxon>
        <taxon>Alphaproteobacteria</taxon>
        <taxon>Hyphomicrobiales</taxon>
        <taxon>Phyllobacteriaceae</taxon>
        <taxon>Mesorhizobium</taxon>
    </lineage>
</organism>
<sequence>MSGAAKLEHPSSVAFGDTTRPFASSGRSKLEKPSSWLFVR</sequence>
<proteinExistence type="predicted"/>
<protein>
    <submittedName>
        <fullName evidence="2">Uncharacterized protein</fullName>
    </submittedName>
</protein>
<feature type="region of interest" description="Disordered" evidence="1">
    <location>
        <begin position="1"/>
        <end position="40"/>
    </location>
</feature>
<dbReference type="Proteomes" id="UP000045285">
    <property type="component" value="Unassembled WGS sequence"/>
</dbReference>
<dbReference type="AlphaFoldDB" id="A0A090E647"/>
<gene>
    <name evidence="2" type="ORF">MPL3356_50012</name>
</gene>
<evidence type="ECO:0000313" key="3">
    <source>
        <dbReference type="Proteomes" id="UP000045285"/>
    </source>
</evidence>
<evidence type="ECO:0000256" key="1">
    <source>
        <dbReference type="SAM" id="MobiDB-lite"/>
    </source>
</evidence>
<name>A0A090E647_MESPL</name>
<keyword evidence="3" id="KW-1185">Reference proteome</keyword>
<evidence type="ECO:0000313" key="2">
    <source>
        <dbReference type="EMBL" id="CDX25112.1"/>
    </source>
</evidence>
<accession>A0A090E647</accession>
<reference evidence="3" key="1">
    <citation type="submission" date="2014-08" db="EMBL/GenBank/DDBJ databases">
        <authorList>
            <person name="Moulin L."/>
        </authorList>
    </citation>
    <scope>NUCLEOTIDE SEQUENCE [LARGE SCALE GENOMIC DNA]</scope>
</reference>